<keyword evidence="1" id="KW-0328">Glycosyltransferase</keyword>
<sequence>MPTTSTSTRVLPTPSPDRPLRIAMVAPPYFSIPPKGYGGIEAVVADLVDELVADGHHVTLIGAGPHGTKATEYVSTFDEPPSRKLGEPLPEVVHAARVAQIVERGNFDIVHDHTLAGPLLARATVAPTVVTMHGPLEPDPLEYYRALGGTVHLIGISDAQRRPAPDLPWLGTVHNGIRVETFPFQPKKENFALFMGRFHPQKAPHLAIDAARAAGMPITLAGKCQEPVEKAYFEAEIAPRIGPDVSLFGVADAVAKRQLYRRAACLLFPICWEEPFGLVMVEAMACGTPVVALRRGSVPEVVRDGVTGVVVDSPDELPAAIEAARVLSPQACRDHVATSFSTERMAHGYVAAYRKLLAPMQEPAVPAVRSVA</sequence>
<evidence type="ECO:0000259" key="4">
    <source>
        <dbReference type="Pfam" id="PF13439"/>
    </source>
</evidence>
<evidence type="ECO:0000256" key="2">
    <source>
        <dbReference type="ARBA" id="ARBA00022679"/>
    </source>
</evidence>
<keyword evidence="6" id="KW-1185">Reference proteome</keyword>
<dbReference type="InterPro" id="IPR028098">
    <property type="entry name" value="Glyco_trans_4-like_N"/>
</dbReference>
<evidence type="ECO:0000313" key="5">
    <source>
        <dbReference type="EMBL" id="GAA0608595.1"/>
    </source>
</evidence>
<dbReference type="SUPFAM" id="SSF53756">
    <property type="entry name" value="UDP-Glycosyltransferase/glycogen phosphorylase"/>
    <property type="match status" value="1"/>
</dbReference>
<keyword evidence="2" id="KW-0808">Transferase</keyword>
<reference evidence="5 6" key="1">
    <citation type="journal article" date="2019" name="Int. J. Syst. Evol. Microbiol.">
        <title>The Global Catalogue of Microorganisms (GCM) 10K type strain sequencing project: providing services to taxonomists for standard genome sequencing and annotation.</title>
        <authorList>
            <consortium name="The Broad Institute Genomics Platform"/>
            <consortium name="The Broad Institute Genome Sequencing Center for Infectious Disease"/>
            <person name="Wu L."/>
            <person name="Ma J."/>
        </authorList>
    </citation>
    <scope>NUCLEOTIDE SEQUENCE [LARGE SCALE GENOMIC DNA]</scope>
    <source>
        <strain evidence="5 6">JCM 10671</strain>
    </source>
</reference>
<protein>
    <submittedName>
        <fullName evidence="5">Glycosyltransferase family 4 protein</fullName>
    </submittedName>
</protein>
<dbReference type="RefSeq" id="WP_344601886.1">
    <property type="nucleotide sequence ID" value="NZ_BAAAHE010000007.1"/>
</dbReference>
<dbReference type="Pfam" id="PF13439">
    <property type="entry name" value="Glyco_transf_4"/>
    <property type="match status" value="1"/>
</dbReference>
<accession>A0ABN1GCG4</accession>
<evidence type="ECO:0000256" key="1">
    <source>
        <dbReference type="ARBA" id="ARBA00022676"/>
    </source>
</evidence>
<organism evidence="5 6">
    <name type="scientific">Sporichthya brevicatena</name>
    <dbReference type="NCBI Taxonomy" id="171442"/>
    <lineage>
        <taxon>Bacteria</taxon>
        <taxon>Bacillati</taxon>
        <taxon>Actinomycetota</taxon>
        <taxon>Actinomycetes</taxon>
        <taxon>Sporichthyales</taxon>
        <taxon>Sporichthyaceae</taxon>
        <taxon>Sporichthya</taxon>
    </lineage>
</organism>
<dbReference type="PANTHER" id="PTHR12526:SF595">
    <property type="entry name" value="BLL5217 PROTEIN"/>
    <property type="match status" value="1"/>
</dbReference>
<name>A0ABN1GCG4_9ACTN</name>
<feature type="domain" description="Glycosyl transferase family 1" evidence="3">
    <location>
        <begin position="186"/>
        <end position="322"/>
    </location>
</feature>
<dbReference type="Pfam" id="PF00534">
    <property type="entry name" value="Glycos_transf_1"/>
    <property type="match status" value="1"/>
</dbReference>
<dbReference type="Proteomes" id="UP001500957">
    <property type="component" value="Unassembled WGS sequence"/>
</dbReference>
<dbReference type="EMBL" id="BAAAHE010000007">
    <property type="protein sequence ID" value="GAA0608595.1"/>
    <property type="molecule type" value="Genomic_DNA"/>
</dbReference>
<gene>
    <name evidence="5" type="ORF">GCM10009547_08190</name>
</gene>
<dbReference type="CDD" id="cd03802">
    <property type="entry name" value="GT4_AviGT4-like"/>
    <property type="match status" value="1"/>
</dbReference>
<evidence type="ECO:0000313" key="6">
    <source>
        <dbReference type="Proteomes" id="UP001500957"/>
    </source>
</evidence>
<evidence type="ECO:0000259" key="3">
    <source>
        <dbReference type="Pfam" id="PF00534"/>
    </source>
</evidence>
<comment type="caution">
    <text evidence="5">The sequence shown here is derived from an EMBL/GenBank/DDBJ whole genome shotgun (WGS) entry which is preliminary data.</text>
</comment>
<feature type="domain" description="Glycosyltransferase subfamily 4-like N-terminal" evidence="4">
    <location>
        <begin position="37"/>
        <end position="143"/>
    </location>
</feature>
<dbReference type="PANTHER" id="PTHR12526">
    <property type="entry name" value="GLYCOSYLTRANSFERASE"/>
    <property type="match status" value="1"/>
</dbReference>
<dbReference type="Gene3D" id="3.40.50.2000">
    <property type="entry name" value="Glycogen Phosphorylase B"/>
    <property type="match status" value="2"/>
</dbReference>
<dbReference type="InterPro" id="IPR001296">
    <property type="entry name" value="Glyco_trans_1"/>
</dbReference>
<proteinExistence type="predicted"/>